<reference evidence="2" key="1">
    <citation type="submission" date="2022-11" db="EMBL/GenBank/DDBJ databases">
        <title>Genomic repertoires linked with pathogenic potency of arthritogenic Prevotella copri isolated from the gut of rheumatoid arthritis patients.</title>
        <authorList>
            <person name="Nii T."/>
            <person name="Maeda Y."/>
            <person name="Motooka D."/>
            <person name="Naito M."/>
            <person name="Matsumoto Y."/>
            <person name="Ogawa T."/>
            <person name="Oguro-Igashira E."/>
            <person name="Kishikawa T."/>
            <person name="Yamashita M."/>
            <person name="Koizumi S."/>
            <person name="Kurakawa T."/>
            <person name="Okumura R."/>
            <person name="Kayama H."/>
            <person name="Murakami M."/>
            <person name="Sakaguchi T."/>
            <person name="Das B."/>
            <person name="Nakamura S."/>
            <person name="Okada Y."/>
            <person name="Kumanogoh A."/>
            <person name="Takeda K."/>
        </authorList>
    </citation>
    <scope>NUCLEOTIDE SEQUENCE</scope>
    <source>
        <strain evidence="2">H105_2-2</strain>
    </source>
</reference>
<evidence type="ECO:0000313" key="3">
    <source>
        <dbReference type="Proteomes" id="UP001208620"/>
    </source>
</evidence>
<dbReference type="Proteomes" id="UP001208620">
    <property type="component" value="Unassembled WGS sequence"/>
</dbReference>
<feature type="chain" id="PRO_5043208060" evidence="1">
    <location>
        <begin position="20"/>
        <end position="367"/>
    </location>
</feature>
<comment type="caution">
    <text evidence="2">The sequence shown here is derived from an EMBL/GenBank/DDBJ whole genome shotgun (WGS) entry which is preliminary data.</text>
</comment>
<dbReference type="AlphaFoldDB" id="A0A5P0XJE7"/>
<keyword evidence="1" id="KW-0732">Signal</keyword>
<organism evidence="2 3">
    <name type="scientific">Segatella copri</name>
    <dbReference type="NCBI Taxonomy" id="165179"/>
    <lineage>
        <taxon>Bacteria</taxon>
        <taxon>Pseudomonadati</taxon>
        <taxon>Bacteroidota</taxon>
        <taxon>Bacteroidia</taxon>
        <taxon>Bacteroidales</taxon>
        <taxon>Prevotellaceae</taxon>
        <taxon>Segatella</taxon>
    </lineage>
</organism>
<accession>A0A5P0XJE7</accession>
<dbReference type="SUPFAM" id="SSF52058">
    <property type="entry name" value="L domain-like"/>
    <property type="match status" value="1"/>
</dbReference>
<dbReference type="PANTHER" id="PTHR45661:SF3">
    <property type="entry name" value="IG-LIKE DOMAIN-CONTAINING PROTEIN"/>
    <property type="match status" value="1"/>
</dbReference>
<dbReference type="InterPro" id="IPR053139">
    <property type="entry name" value="Surface_bspA-like"/>
</dbReference>
<sequence length="367" mass="40918">MRKNLLIVALCSIATNLFAYDFEANGIYYNIKSSKDFTAEVTENEDIAYEGDVVIPDEVTFNGKVLKVVSVGARAFFNSKKLTSVSFGKNIDTIENKAFYECINLKDISLPHELKVLGSDVFARCNSMTSVVIPNSLTKIGSSVFANCENLSDVQFEEGLKYIGEYMFTGCNSLTKVVIPNTVEGIDNYAFQSCEKLENLIIEDGDTELKIGGFQPWYCTNVTNLYLGRNIGVLPGFYMPSFWVMTTPVQYTIGEKVTDLSWLQCQKLETIVLKGVTPPSCNSFSEGQYAKINVCIPEGTKDTYMQAEPWKNFWNLTEGTPSGIDHVAIDNDKMESIYSSNGCKVSKMMPGINIVKMKSGKVYKIRK</sequence>
<dbReference type="RefSeq" id="WP_153073783.1">
    <property type="nucleotide sequence ID" value="NZ_JAPDUO010000014.1"/>
</dbReference>
<dbReference type="InterPro" id="IPR026906">
    <property type="entry name" value="LRR_5"/>
</dbReference>
<dbReference type="Pfam" id="PF13306">
    <property type="entry name" value="LRR_5"/>
    <property type="match status" value="1"/>
</dbReference>
<dbReference type="Gene3D" id="3.80.10.10">
    <property type="entry name" value="Ribonuclease Inhibitor"/>
    <property type="match status" value="2"/>
</dbReference>
<gene>
    <name evidence="2" type="ORF">ONT01_02035</name>
</gene>
<feature type="signal peptide" evidence="1">
    <location>
        <begin position="1"/>
        <end position="19"/>
    </location>
</feature>
<evidence type="ECO:0000313" key="2">
    <source>
        <dbReference type="EMBL" id="MCW4136572.1"/>
    </source>
</evidence>
<dbReference type="EMBL" id="JAPDVD010000001">
    <property type="protein sequence ID" value="MCW4136572.1"/>
    <property type="molecule type" value="Genomic_DNA"/>
</dbReference>
<protein>
    <submittedName>
        <fullName evidence="2">Leucine-rich repeat domain-containing protein</fullName>
    </submittedName>
</protein>
<evidence type="ECO:0000256" key="1">
    <source>
        <dbReference type="SAM" id="SignalP"/>
    </source>
</evidence>
<dbReference type="InterPro" id="IPR032675">
    <property type="entry name" value="LRR_dom_sf"/>
</dbReference>
<dbReference type="Gene3D" id="3.40.50.12480">
    <property type="match status" value="1"/>
</dbReference>
<name>A0A5P0XJE7_9BACT</name>
<dbReference type="PANTHER" id="PTHR45661">
    <property type="entry name" value="SURFACE ANTIGEN"/>
    <property type="match status" value="1"/>
</dbReference>
<proteinExistence type="predicted"/>